<organism evidence="2 3">
    <name type="scientific">Faecousia intestinalis</name>
    <dbReference type="NCBI Taxonomy" id="3133167"/>
    <lineage>
        <taxon>Bacteria</taxon>
        <taxon>Bacillati</taxon>
        <taxon>Bacillota</taxon>
        <taxon>Clostridia</taxon>
        <taxon>Eubacteriales</taxon>
        <taxon>Oscillospiraceae</taxon>
        <taxon>Faecousia</taxon>
    </lineage>
</organism>
<sequence>MAHAPEIDEADVPEADEEPEPPKAPVPTRTPPAKPDFVTAAFGVKSPIVPAKPQQPEKPKVDVSGVAVGSAVAHAKFGIGKVIELNRGYVTVRFEQGEKRFIFPDAFEFGFLKAQ</sequence>
<accession>A0ABV1G3W0</accession>
<keyword evidence="3" id="KW-1185">Reference proteome</keyword>
<evidence type="ECO:0000313" key="2">
    <source>
        <dbReference type="EMBL" id="MEQ2510060.1"/>
    </source>
</evidence>
<dbReference type="RefSeq" id="WP_177473127.1">
    <property type="nucleotide sequence ID" value="NZ_JBBMFF010000112.1"/>
</dbReference>
<dbReference type="EMBL" id="JBBMFF010000112">
    <property type="protein sequence ID" value="MEQ2510060.1"/>
    <property type="molecule type" value="Genomic_DNA"/>
</dbReference>
<evidence type="ECO:0000313" key="3">
    <source>
        <dbReference type="Proteomes" id="UP001491552"/>
    </source>
</evidence>
<feature type="compositionally biased region" description="Pro residues" evidence="1">
    <location>
        <begin position="22"/>
        <end position="34"/>
    </location>
</feature>
<evidence type="ECO:0000256" key="1">
    <source>
        <dbReference type="SAM" id="MobiDB-lite"/>
    </source>
</evidence>
<comment type="caution">
    <text evidence="2">The sequence shown here is derived from an EMBL/GenBank/DDBJ whole genome shotgun (WGS) entry which is preliminary data.</text>
</comment>
<protein>
    <submittedName>
        <fullName evidence="2">Uncharacterized protein</fullName>
    </submittedName>
</protein>
<dbReference type="Proteomes" id="UP001491552">
    <property type="component" value="Unassembled WGS sequence"/>
</dbReference>
<feature type="region of interest" description="Disordered" evidence="1">
    <location>
        <begin position="1"/>
        <end position="36"/>
    </location>
</feature>
<gene>
    <name evidence="2" type="ORF">WMO66_02140</name>
</gene>
<feature type="compositionally biased region" description="Acidic residues" evidence="1">
    <location>
        <begin position="7"/>
        <end position="19"/>
    </location>
</feature>
<name>A0ABV1G3W0_9FIRM</name>
<proteinExistence type="predicted"/>
<reference evidence="2 3" key="1">
    <citation type="submission" date="2024-03" db="EMBL/GenBank/DDBJ databases">
        <title>Human intestinal bacterial collection.</title>
        <authorList>
            <person name="Pauvert C."/>
            <person name="Hitch T.C.A."/>
            <person name="Clavel T."/>
        </authorList>
    </citation>
    <scope>NUCLEOTIDE SEQUENCE [LARGE SCALE GENOMIC DNA]</scope>
    <source>
        <strain evidence="2 3">CLA-AA-H192</strain>
    </source>
</reference>